<dbReference type="AlphaFoldDB" id="A0A366HZN1"/>
<comment type="caution">
    <text evidence="1">The sequence shown here is derived from an EMBL/GenBank/DDBJ whole genome shotgun (WGS) entry which is preliminary data.</text>
</comment>
<name>A0A366HZN1_9FIRM</name>
<dbReference type="RefSeq" id="WP_113921814.1">
    <property type="nucleotide sequence ID" value="NZ_QNRX01000026.1"/>
</dbReference>
<dbReference type="Proteomes" id="UP000253490">
    <property type="component" value="Unassembled WGS sequence"/>
</dbReference>
<sequence>MEVRKKDIILLFPAKLLLLKLDYVYKIVRMPYNNIVWLDADMPYLSYMRLLNLVVNRQYLFAGMMLRV</sequence>
<keyword evidence="2" id="KW-1185">Reference proteome</keyword>
<gene>
    <name evidence="1" type="ORF">DES36_12637</name>
</gene>
<organism evidence="1 2">
    <name type="scientific">Alkalibaculum bacchi</name>
    <dbReference type="NCBI Taxonomy" id="645887"/>
    <lineage>
        <taxon>Bacteria</taxon>
        <taxon>Bacillati</taxon>
        <taxon>Bacillota</taxon>
        <taxon>Clostridia</taxon>
        <taxon>Eubacteriales</taxon>
        <taxon>Eubacteriaceae</taxon>
        <taxon>Alkalibaculum</taxon>
    </lineage>
</organism>
<evidence type="ECO:0000313" key="2">
    <source>
        <dbReference type="Proteomes" id="UP000253490"/>
    </source>
</evidence>
<protein>
    <submittedName>
        <fullName evidence="1">Uncharacterized protein</fullName>
    </submittedName>
</protein>
<reference evidence="1 2" key="1">
    <citation type="submission" date="2018-06" db="EMBL/GenBank/DDBJ databases">
        <title>Genomic Encyclopedia of Type Strains, Phase IV (KMG-IV): sequencing the most valuable type-strain genomes for metagenomic binning, comparative biology and taxonomic classification.</title>
        <authorList>
            <person name="Goeker M."/>
        </authorList>
    </citation>
    <scope>NUCLEOTIDE SEQUENCE [LARGE SCALE GENOMIC DNA]</scope>
    <source>
        <strain evidence="1 2">DSM 22112</strain>
    </source>
</reference>
<accession>A0A366HZN1</accession>
<proteinExistence type="predicted"/>
<evidence type="ECO:0000313" key="1">
    <source>
        <dbReference type="EMBL" id="RBP57965.1"/>
    </source>
</evidence>
<dbReference type="EMBL" id="QNRX01000026">
    <property type="protein sequence ID" value="RBP57965.1"/>
    <property type="molecule type" value="Genomic_DNA"/>
</dbReference>